<keyword evidence="5" id="KW-0929">Antimicrobial</keyword>
<evidence type="ECO:0000256" key="5">
    <source>
        <dbReference type="ARBA" id="ARBA00022529"/>
    </source>
</evidence>
<evidence type="ECO:0000256" key="1">
    <source>
        <dbReference type="ARBA" id="ARBA00003400"/>
    </source>
</evidence>
<dbReference type="Pfam" id="PF00272">
    <property type="entry name" value="Cecropin"/>
    <property type="match status" value="1"/>
</dbReference>
<dbReference type="GO" id="GO:0050830">
    <property type="term" value="P:defense response to Gram-positive bacterium"/>
    <property type="evidence" value="ECO:0007669"/>
    <property type="project" value="UniProtKB-ARBA"/>
</dbReference>
<comment type="function">
    <text evidence="1">Cecropins have lytic and antibacterial activity against several Gram-positive and Gram-negative bacteria.</text>
</comment>
<keyword evidence="6" id="KW-0399">Innate immunity</keyword>
<dbReference type="GO" id="GO:0045087">
    <property type="term" value="P:innate immune response"/>
    <property type="evidence" value="ECO:0007669"/>
    <property type="project" value="UniProtKB-KW"/>
</dbReference>
<proteinExistence type="evidence at transcript level"/>
<keyword evidence="8" id="KW-0732">Signal</keyword>
<dbReference type="EMBL" id="MK336426">
    <property type="protein sequence ID" value="QDH09591.1"/>
    <property type="molecule type" value="mRNA"/>
</dbReference>
<comment type="subcellular location">
    <subcellularLocation>
        <location evidence="2">Secreted</location>
    </subcellularLocation>
</comment>
<organism evidence="9">
    <name type="scientific">Antheraea pernyi</name>
    <name type="common">Chinese oak silk moth</name>
    <name type="synonym">Bombyx pernyi</name>
    <dbReference type="NCBI Taxonomy" id="7119"/>
    <lineage>
        <taxon>Eukaryota</taxon>
        <taxon>Metazoa</taxon>
        <taxon>Ecdysozoa</taxon>
        <taxon>Arthropoda</taxon>
        <taxon>Hexapoda</taxon>
        <taxon>Insecta</taxon>
        <taxon>Pterygota</taxon>
        <taxon>Neoptera</taxon>
        <taxon>Endopterygota</taxon>
        <taxon>Lepidoptera</taxon>
        <taxon>Glossata</taxon>
        <taxon>Ditrysia</taxon>
        <taxon>Bombycoidea</taxon>
        <taxon>Saturniidae</taxon>
        <taxon>Saturniinae</taxon>
        <taxon>Saturniini</taxon>
        <taxon>Antheraea</taxon>
    </lineage>
</organism>
<dbReference type="SMR" id="A0A513X6N2"/>
<evidence type="ECO:0000256" key="6">
    <source>
        <dbReference type="ARBA" id="ARBA00022588"/>
    </source>
</evidence>
<name>A0A513X6N2_ANTPE</name>
<protein>
    <submittedName>
        <fullName evidence="9">Cecropin B</fullName>
    </submittedName>
</protein>
<keyword evidence="4" id="KW-0964">Secreted</keyword>
<evidence type="ECO:0000256" key="8">
    <source>
        <dbReference type="SAM" id="SignalP"/>
    </source>
</evidence>
<evidence type="ECO:0000256" key="3">
    <source>
        <dbReference type="ARBA" id="ARBA00010680"/>
    </source>
</evidence>
<dbReference type="InterPro" id="IPR000875">
    <property type="entry name" value="CecC-like"/>
</dbReference>
<reference evidence="9" key="1">
    <citation type="submission" date="2018-12" db="EMBL/GenBank/DDBJ databases">
        <title>Characterization and functional analysis of cecropin B gene from the Chinese oak silkworm, Antheraea pernyi.</title>
        <authorList>
            <person name="Ye B."/>
            <person name="Zhao Z."/>
            <person name="Li P."/>
            <person name="Zhang B."/>
            <person name="Yue D."/>
            <person name="Wang L."/>
            <person name="Fan Q."/>
        </authorList>
    </citation>
    <scope>NUCLEOTIDE SEQUENCE</scope>
    <source>
        <tissue evidence="9">Ovary</tissue>
    </source>
</reference>
<evidence type="ECO:0000256" key="2">
    <source>
        <dbReference type="ARBA" id="ARBA00004613"/>
    </source>
</evidence>
<dbReference type="AlphaFoldDB" id="A0A513X6N2"/>
<dbReference type="GO" id="GO:0019731">
    <property type="term" value="P:antibacterial humoral response"/>
    <property type="evidence" value="ECO:0007669"/>
    <property type="project" value="InterPro"/>
</dbReference>
<sequence>MNFSRIFFFVFAIVLALTTVSGAPEPKWKIFKKIEKVGRNIRNGIIKAGPAVAVLGEAKALG</sequence>
<evidence type="ECO:0000313" key="9">
    <source>
        <dbReference type="EMBL" id="QDH09591.1"/>
    </source>
</evidence>
<dbReference type="PROSITE" id="PS00268">
    <property type="entry name" value="CECROPIN"/>
    <property type="match status" value="1"/>
</dbReference>
<dbReference type="GO" id="GO:0005576">
    <property type="term" value="C:extracellular region"/>
    <property type="evidence" value="ECO:0007669"/>
    <property type="project" value="UniProtKB-SubCell"/>
</dbReference>
<evidence type="ECO:0000256" key="7">
    <source>
        <dbReference type="ARBA" id="ARBA00022859"/>
    </source>
</evidence>
<keyword evidence="7" id="KW-0391">Immunity</keyword>
<feature type="chain" id="PRO_5021716097" evidence="8">
    <location>
        <begin position="23"/>
        <end position="62"/>
    </location>
</feature>
<feature type="signal peptide" evidence="8">
    <location>
        <begin position="1"/>
        <end position="22"/>
    </location>
</feature>
<comment type="similarity">
    <text evidence="3">Belongs to the cecropin family.</text>
</comment>
<accession>A0A513X6N2</accession>
<evidence type="ECO:0000256" key="4">
    <source>
        <dbReference type="ARBA" id="ARBA00022525"/>
    </source>
</evidence>